<proteinExistence type="predicted"/>
<accession>A0A915IT73</accession>
<protein>
    <submittedName>
        <fullName evidence="3">Uncharacterized protein</fullName>
    </submittedName>
</protein>
<dbReference type="AlphaFoldDB" id="A0A915IT73"/>
<dbReference type="WBParaSite" id="nRc.2.0.1.t16579-RA">
    <property type="protein sequence ID" value="nRc.2.0.1.t16579-RA"/>
    <property type="gene ID" value="nRc.2.0.1.g16579"/>
</dbReference>
<evidence type="ECO:0000313" key="3">
    <source>
        <dbReference type="WBParaSite" id="nRc.2.0.1.t16579-RA"/>
    </source>
</evidence>
<reference evidence="3" key="1">
    <citation type="submission" date="2022-11" db="UniProtKB">
        <authorList>
            <consortium name="WormBaseParasite"/>
        </authorList>
    </citation>
    <scope>IDENTIFICATION</scope>
</reference>
<name>A0A915IT73_ROMCU</name>
<evidence type="ECO:0000313" key="2">
    <source>
        <dbReference type="Proteomes" id="UP000887565"/>
    </source>
</evidence>
<dbReference type="Proteomes" id="UP000887565">
    <property type="component" value="Unplaced"/>
</dbReference>
<feature type="region of interest" description="Disordered" evidence="1">
    <location>
        <begin position="85"/>
        <end position="104"/>
    </location>
</feature>
<organism evidence="2 3">
    <name type="scientific">Romanomermis culicivorax</name>
    <name type="common">Nematode worm</name>
    <dbReference type="NCBI Taxonomy" id="13658"/>
    <lineage>
        <taxon>Eukaryota</taxon>
        <taxon>Metazoa</taxon>
        <taxon>Ecdysozoa</taxon>
        <taxon>Nematoda</taxon>
        <taxon>Enoplea</taxon>
        <taxon>Dorylaimia</taxon>
        <taxon>Mermithida</taxon>
        <taxon>Mermithoidea</taxon>
        <taxon>Mermithidae</taxon>
        <taxon>Romanomermis</taxon>
    </lineage>
</organism>
<sequence>MNFGAFMSNYNFKHEAEFKFISIVEVIFGNFKYNEVFKLMKNVKIILKILALRAGTTGGNEEQELHSSMPYTFVPEGHELKILESEKNFGTAHPKRWQTRQQKE</sequence>
<keyword evidence="2" id="KW-1185">Reference proteome</keyword>
<evidence type="ECO:0000256" key="1">
    <source>
        <dbReference type="SAM" id="MobiDB-lite"/>
    </source>
</evidence>